<dbReference type="GO" id="GO:0034553">
    <property type="term" value="P:mitochondrial respiratory chain complex II assembly"/>
    <property type="evidence" value="ECO:0007669"/>
    <property type="project" value="TreeGrafter"/>
</dbReference>
<evidence type="ECO:0000256" key="2">
    <source>
        <dbReference type="ARBA" id="ARBA00023186"/>
    </source>
</evidence>
<evidence type="ECO:0000256" key="1">
    <source>
        <dbReference type="ARBA" id="ARBA00023128"/>
    </source>
</evidence>
<feature type="region of interest" description="Disordered" evidence="4">
    <location>
        <begin position="56"/>
        <end position="75"/>
    </location>
</feature>
<dbReference type="AlphaFoldDB" id="A0AA38LS81"/>
<comment type="subcellular location">
    <subcellularLocation>
        <location evidence="3">Mitochondrion matrix</location>
    </subcellularLocation>
</comment>
<dbReference type="GO" id="GO:0006099">
    <property type="term" value="P:tricarboxylic acid cycle"/>
    <property type="evidence" value="ECO:0007669"/>
    <property type="project" value="TreeGrafter"/>
</dbReference>
<dbReference type="FunFam" id="1.10.150.250:FF:000004">
    <property type="entry name" value="Succinate dehydrogenase assembly factor 2, mitochondrial"/>
    <property type="match status" value="1"/>
</dbReference>
<dbReference type="Proteomes" id="UP001164286">
    <property type="component" value="Unassembled WGS sequence"/>
</dbReference>
<dbReference type="SUPFAM" id="SSF109910">
    <property type="entry name" value="YgfY-like"/>
    <property type="match status" value="1"/>
</dbReference>
<keyword evidence="2 3" id="KW-0143">Chaperone</keyword>
<keyword evidence="1 3" id="KW-0496">Mitochondrion</keyword>
<protein>
    <recommendedName>
        <fullName evidence="3">Succinate dehydrogenase assembly factor 2, mitochondrial</fullName>
        <shortName evidence="3">SDH assembly factor 2</shortName>
        <shortName evidence="3">SDHAF2</shortName>
    </recommendedName>
</protein>
<evidence type="ECO:0000256" key="3">
    <source>
        <dbReference type="HAMAP-Rule" id="MF_03057"/>
    </source>
</evidence>
<gene>
    <name evidence="5" type="ORF">MKK02DRAFT_34875</name>
</gene>
<organism evidence="5 6">
    <name type="scientific">Dioszegia hungarica</name>
    <dbReference type="NCBI Taxonomy" id="4972"/>
    <lineage>
        <taxon>Eukaryota</taxon>
        <taxon>Fungi</taxon>
        <taxon>Dikarya</taxon>
        <taxon>Basidiomycota</taxon>
        <taxon>Agaricomycotina</taxon>
        <taxon>Tremellomycetes</taxon>
        <taxon>Tremellales</taxon>
        <taxon>Bulleribasidiaceae</taxon>
        <taxon>Dioszegia</taxon>
    </lineage>
</organism>
<accession>A0AA38LS81</accession>
<dbReference type="RefSeq" id="XP_052942955.1">
    <property type="nucleotide sequence ID" value="XM_053089032.1"/>
</dbReference>
<sequence length="180" mass="20366">MSKLLRTLRPALPSLRPAVLTRPISSSPFRLAGGVAPDPWPLPLSPDTISREKYAPERLSDDPESWNMPQPLDRTGEDEATMRARLVYQARKRGCLEGDLLLATYAKENLPGMGMEEMKAFDKMLDEPDWDIFYWSVEKKEPPPRWKGSALLEALKQHAKNEGKVVRMMPGLSDQPPARE</sequence>
<dbReference type="HAMAP" id="MF_03057">
    <property type="entry name" value="SDHAF2"/>
    <property type="match status" value="1"/>
</dbReference>
<comment type="function">
    <text evidence="3">Plays an essential role in the assembly of succinate dehydrogenase (SDH), an enzyme complex (also referred to as respiratory complex II) that is a component of both the tricarboxylic acid (TCA) cycle and the mitochondrial electron transport chain, and which couples the oxidation of succinate to fumarate with the reduction of ubiquinone (coenzyme Q) to ubiquinol. Required for flavinylation (covalent attachment of FAD) of the flavoprotein subunit of the SDH catalytic dimer.</text>
</comment>
<dbReference type="GO" id="GO:0005759">
    <property type="term" value="C:mitochondrial matrix"/>
    <property type="evidence" value="ECO:0007669"/>
    <property type="project" value="UniProtKB-SubCell"/>
</dbReference>
<dbReference type="GO" id="GO:0006121">
    <property type="term" value="P:mitochondrial electron transport, succinate to ubiquinone"/>
    <property type="evidence" value="ECO:0007669"/>
    <property type="project" value="UniProtKB-UniRule"/>
</dbReference>
<dbReference type="PANTHER" id="PTHR12469:SF2">
    <property type="entry name" value="SUCCINATE DEHYDROGENASE ASSEMBLY FACTOR 2, MITOCHONDRIAL"/>
    <property type="match status" value="1"/>
</dbReference>
<evidence type="ECO:0000256" key="4">
    <source>
        <dbReference type="SAM" id="MobiDB-lite"/>
    </source>
</evidence>
<evidence type="ECO:0000313" key="6">
    <source>
        <dbReference type="Proteomes" id="UP001164286"/>
    </source>
</evidence>
<dbReference type="GeneID" id="77728237"/>
<comment type="similarity">
    <text evidence="3">Belongs to the SDHAF2 family.</text>
</comment>
<dbReference type="InterPro" id="IPR005631">
    <property type="entry name" value="SDH"/>
</dbReference>
<dbReference type="PANTHER" id="PTHR12469">
    <property type="entry name" value="PROTEIN EMI5 HOMOLOG, MITOCHONDRIAL"/>
    <property type="match status" value="1"/>
</dbReference>
<dbReference type="Gene3D" id="1.10.150.250">
    <property type="entry name" value="Flavinator of succinate dehydrogenase"/>
    <property type="match status" value="1"/>
</dbReference>
<dbReference type="EMBL" id="JAKWFO010000011">
    <property type="protein sequence ID" value="KAI9633178.1"/>
    <property type="molecule type" value="Genomic_DNA"/>
</dbReference>
<comment type="caution">
    <text evidence="5">The sequence shown here is derived from an EMBL/GenBank/DDBJ whole genome shotgun (WGS) entry which is preliminary data.</text>
</comment>
<proteinExistence type="inferred from homology"/>
<comment type="subunit">
    <text evidence="3">Interacts with the flavoprotein subunit within the SDH catalytic dimer.</text>
</comment>
<keyword evidence="6" id="KW-1185">Reference proteome</keyword>
<dbReference type="Pfam" id="PF03937">
    <property type="entry name" value="Sdh5"/>
    <property type="match status" value="1"/>
</dbReference>
<reference evidence="5" key="1">
    <citation type="journal article" date="2022" name="G3 (Bethesda)">
        <title>High quality genome of the basidiomycete yeast Dioszegia hungarica PDD-24b-2 isolated from cloud water.</title>
        <authorList>
            <person name="Jarrige D."/>
            <person name="Haridas S."/>
            <person name="Bleykasten-Grosshans C."/>
            <person name="Joly M."/>
            <person name="Nadalig T."/>
            <person name="Sancelme M."/>
            <person name="Vuilleumier S."/>
            <person name="Grigoriev I.V."/>
            <person name="Amato P."/>
            <person name="Bringel F."/>
        </authorList>
    </citation>
    <scope>NUCLEOTIDE SEQUENCE</scope>
    <source>
        <strain evidence="5">PDD-24b-2</strain>
    </source>
</reference>
<name>A0AA38LS81_9TREE</name>
<dbReference type="InterPro" id="IPR036714">
    <property type="entry name" value="SDH_sf"/>
</dbReference>
<dbReference type="InterPro" id="IPR028882">
    <property type="entry name" value="SDHAF2"/>
</dbReference>
<evidence type="ECO:0000313" key="5">
    <source>
        <dbReference type="EMBL" id="KAI9633178.1"/>
    </source>
</evidence>